<reference evidence="2 3" key="1">
    <citation type="submission" date="2015-01" db="EMBL/GenBank/DDBJ databases">
        <title>Draft genome sequence of Pedobacter sp. NL19 isolated from sludge of an effluent treatment pond in an abandoned uranium mine.</title>
        <authorList>
            <person name="Santos T."/>
            <person name="Caetano T."/>
            <person name="Covas C."/>
            <person name="Cruz A."/>
            <person name="Mendo S."/>
        </authorList>
    </citation>
    <scope>NUCLEOTIDE SEQUENCE [LARGE SCALE GENOMIC DNA]</scope>
    <source>
        <strain evidence="2 3">NL19</strain>
    </source>
</reference>
<dbReference type="STRING" id="1503925.TH53_09820"/>
<dbReference type="AlphaFoldDB" id="A0A0D0GJG6"/>
<dbReference type="EMBL" id="JXRA01000037">
    <property type="protein sequence ID" value="KIO77357.1"/>
    <property type="molecule type" value="Genomic_DNA"/>
</dbReference>
<dbReference type="Proteomes" id="UP000032049">
    <property type="component" value="Unassembled WGS sequence"/>
</dbReference>
<dbReference type="Gene3D" id="3.90.950.20">
    <property type="entry name" value="CinA-like"/>
    <property type="match status" value="1"/>
</dbReference>
<organism evidence="2 3">
    <name type="scientific">Pedobacter lusitanus</name>
    <dbReference type="NCBI Taxonomy" id="1503925"/>
    <lineage>
        <taxon>Bacteria</taxon>
        <taxon>Pseudomonadati</taxon>
        <taxon>Bacteroidota</taxon>
        <taxon>Sphingobacteriia</taxon>
        <taxon>Sphingobacteriales</taxon>
        <taxon>Sphingobacteriaceae</taxon>
        <taxon>Pedobacter</taxon>
    </lineage>
</organism>
<sequence length="166" mass="18132">MRKDIDLTHLLACGEMLIKHNLTLAFAESATAGRLSAEFALIPDAGKFLKGGIVCYDADLKCTLLDVPQEQLKAFTPESEIVTCSITAGLQKLIPADIHIGCTGLTAPGGSETTDKPVGTMFLYGVKSRELLFSERSTFQGAPEEIVRQTVEFLAQRLHNYLKFLK</sequence>
<dbReference type="InterPro" id="IPR008136">
    <property type="entry name" value="CinA_C"/>
</dbReference>
<dbReference type="Pfam" id="PF02464">
    <property type="entry name" value="CinA"/>
    <property type="match status" value="1"/>
</dbReference>
<protein>
    <submittedName>
        <fullName evidence="2">Damage-inducible protein CinA</fullName>
    </submittedName>
</protein>
<dbReference type="SUPFAM" id="SSF142433">
    <property type="entry name" value="CinA-like"/>
    <property type="match status" value="1"/>
</dbReference>
<dbReference type="OrthoDB" id="6659578at2"/>
<comment type="caution">
    <text evidence="2">The sequence shown here is derived from an EMBL/GenBank/DDBJ whole genome shotgun (WGS) entry which is preliminary data.</text>
</comment>
<evidence type="ECO:0000313" key="2">
    <source>
        <dbReference type="EMBL" id="KIO77357.1"/>
    </source>
</evidence>
<feature type="domain" description="CinA C-terminal" evidence="1">
    <location>
        <begin position="13"/>
        <end position="160"/>
    </location>
</feature>
<evidence type="ECO:0000259" key="1">
    <source>
        <dbReference type="Pfam" id="PF02464"/>
    </source>
</evidence>
<name>A0A0D0GJG6_9SPHI</name>
<dbReference type="NCBIfam" id="TIGR00199">
    <property type="entry name" value="PncC_domain"/>
    <property type="match status" value="1"/>
</dbReference>
<dbReference type="RefSeq" id="WP_041881218.1">
    <property type="nucleotide sequence ID" value="NZ_CP157278.1"/>
</dbReference>
<keyword evidence="3" id="KW-1185">Reference proteome</keyword>
<evidence type="ECO:0000313" key="3">
    <source>
        <dbReference type="Proteomes" id="UP000032049"/>
    </source>
</evidence>
<dbReference type="InterPro" id="IPR036653">
    <property type="entry name" value="CinA-like_C"/>
</dbReference>
<accession>A0A0D0GJG6</accession>
<gene>
    <name evidence="2" type="ORF">TH53_09820</name>
</gene>
<proteinExistence type="predicted"/>